<comment type="subcellular location">
    <subcellularLocation>
        <location evidence="1">Nucleus</location>
    </subcellularLocation>
</comment>
<proteinExistence type="predicted"/>
<dbReference type="InterPro" id="IPR001138">
    <property type="entry name" value="Zn2Cys6_DnaBD"/>
</dbReference>
<feature type="domain" description="Zn(2)-C6 fungal-type" evidence="6">
    <location>
        <begin position="25"/>
        <end position="55"/>
    </location>
</feature>
<dbReference type="PANTHER" id="PTHR47338">
    <property type="entry name" value="ZN(II)2CYS6 TRANSCRIPTION FACTOR (EUROFUNG)-RELATED"/>
    <property type="match status" value="1"/>
</dbReference>
<dbReference type="PROSITE" id="PS50048">
    <property type="entry name" value="ZN2_CY6_FUNGAL_2"/>
    <property type="match status" value="1"/>
</dbReference>
<evidence type="ECO:0000256" key="4">
    <source>
        <dbReference type="ARBA" id="ARBA00023163"/>
    </source>
</evidence>
<dbReference type="Gene3D" id="4.10.240.10">
    <property type="entry name" value="Zn(2)-C6 fungal-type DNA-binding domain"/>
    <property type="match status" value="1"/>
</dbReference>
<keyword evidence="4" id="KW-0804">Transcription</keyword>
<evidence type="ECO:0000256" key="5">
    <source>
        <dbReference type="ARBA" id="ARBA00023242"/>
    </source>
</evidence>
<evidence type="ECO:0000313" key="7">
    <source>
        <dbReference type="EMBL" id="KAG9928491.1"/>
    </source>
</evidence>
<dbReference type="EMBL" id="JAHFXS010007038">
    <property type="protein sequence ID" value="KAG9928491.1"/>
    <property type="molecule type" value="Genomic_DNA"/>
</dbReference>
<sequence>MSRPQIGIDRLPVRRSSNEPKEAMNCKSCRKRKIKCNRLRPSCEACQVFNCDCIYGMKPAITCAHIQWN</sequence>
<keyword evidence="8" id="KW-1185">Reference proteome</keyword>
<gene>
    <name evidence="7" type="ORF">KCU98_g21001</name>
</gene>
<comment type="caution">
    <text evidence="7">The sequence shown here is derived from an EMBL/GenBank/DDBJ whole genome shotgun (WGS) entry which is preliminary data.</text>
</comment>
<dbReference type="CDD" id="cd00067">
    <property type="entry name" value="GAL4"/>
    <property type="match status" value="1"/>
</dbReference>
<dbReference type="GO" id="GO:0005634">
    <property type="term" value="C:nucleus"/>
    <property type="evidence" value="ECO:0007669"/>
    <property type="project" value="UniProtKB-SubCell"/>
</dbReference>
<evidence type="ECO:0000313" key="8">
    <source>
        <dbReference type="Proteomes" id="UP000729357"/>
    </source>
</evidence>
<keyword evidence="3" id="KW-0805">Transcription regulation</keyword>
<dbReference type="InterPro" id="IPR036864">
    <property type="entry name" value="Zn2-C6_fun-type_DNA-bd_sf"/>
</dbReference>
<name>A0A9P8F2F8_AURME</name>
<dbReference type="Proteomes" id="UP000729357">
    <property type="component" value="Unassembled WGS sequence"/>
</dbReference>
<keyword evidence="2" id="KW-0479">Metal-binding</keyword>
<evidence type="ECO:0000256" key="2">
    <source>
        <dbReference type="ARBA" id="ARBA00022723"/>
    </source>
</evidence>
<evidence type="ECO:0000256" key="3">
    <source>
        <dbReference type="ARBA" id="ARBA00023015"/>
    </source>
</evidence>
<reference evidence="7" key="1">
    <citation type="journal article" date="2021" name="J Fungi (Basel)">
        <title>Virulence traits and population genomics of the black yeast Aureobasidium melanogenum.</title>
        <authorList>
            <person name="Cernosa A."/>
            <person name="Sun X."/>
            <person name="Gostincar C."/>
            <person name="Fang C."/>
            <person name="Gunde-Cimerman N."/>
            <person name="Song Z."/>
        </authorList>
    </citation>
    <scope>NUCLEOTIDE SEQUENCE</scope>
    <source>
        <strain evidence="7">EXF-9298</strain>
    </source>
</reference>
<accession>A0A9P8F2F8</accession>
<organism evidence="7 8">
    <name type="scientific">Aureobasidium melanogenum</name>
    <name type="common">Aureobasidium pullulans var. melanogenum</name>
    <dbReference type="NCBI Taxonomy" id="46634"/>
    <lineage>
        <taxon>Eukaryota</taxon>
        <taxon>Fungi</taxon>
        <taxon>Dikarya</taxon>
        <taxon>Ascomycota</taxon>
        <taxon>Pezizomycotina</taxon>
        <taxon>Dothideomycetes</taxon>
        <taxon>Dothideomycetidae</taxon>
        <taxon>Dothideales</taxon>
        <taxon>Saccotheciaceae</taxon>
        <taxon>Aureobasidium</taxon>
    </lineage>
</organism>
<dbReference type="Pfam" id="PF00172">
    <property type="entry name" value="Zn_clus"/>
    <property type="match status" value="1"/>
</dbReference>
<dbReference type="AlphaFoldDB" id="A0A9P8F2F8"/>
<feature type="non-terminal residue" evidence="7">
    <location>
        <position position="1"/>
    </location>
</feature>
<protein>
    <recommendedName>
        <fullName evidence="6">Zn(2)-C6 fungal-type domain-containing protein</fullName>
    </recommendedName>
</protein>
<dbReference type="GO" id="GO:0008270">
    <property type="term" value="F:zinc ion binding"/>
    <property type="evidence" value="ECO:0007669"/>
    <property type="project" value="InterPro"/>
</dbReference>
<reference evidence="7" key="2">
    <citation type="submission" date="2021-08" db="EMBL/GenBank/DDBJ databases">
        <authorList>
            <person name="Gostincar C."/>
            <person name="Sun X."/>
            <person name="Song Z."/>
            <person name="Gunde-Cimerman N."/>
        </authorList>
    </citation>
    <scope>NUCLEOTIDE SEQUENCE</scope>
    <source>
        <strain evidence="7">EXF-9298</strain>
    </source>
</reference>
<keyword evidence="5" id="KW-0539">Nucleus</keyword>
<dbReference type="GO" id="GO:0000981">
    <property type="term" value="F:DNA-binding transcription factor activity, RNA polymerase II-specific"/>
    <property type="evidence" value="ECO:0007669"/>
    <property type="project" value="InterPro"/>
</dbReference>
<evidence type="ECO:0000256" key="1">
    <source>
        <dbReference type="ARBA" id="ARBA00004123"/>
    </source>
</evidence>
<dbReference type="SUPFAM" id="SSF57701">
    <property type="entry name" value="Zn2/Cys6 DNA-binding domain"/>
    <property type="match status" value="1"/>
</dbReference>
<dbReference type="PANTHER" id="PTHR47338:SF4">
    <property type="entry name" value="ZN(II)2CYS6 TRANSCRIPTION FACTOR (EUROFUNG)"/>
    <property type="match status" value="1"/>
</dbReference>
<evidence type="ECO:0000259" key="6">
    <source>
        <dbReference type="PROSITE" id="PS50048"/>
    </source>
</evidence>
<dbReference type="InterPro" id="IPR050815">
    <property type="entry name" value="TF_fung"/>
</dbReference>